<dbReference type="STRING" id="316055.RPE_4143"/>
<gene>
    <name evidence="2" type="ordered locus">RPE_4143</name>
</gene>
<dbReference type="Gene3D" id="3.10.20.860">
    <property type="match status" value="1"/>
</dbReference>
<dbReference type="KEGG" id="rpe:RPE_4143"/>
<dbReference type="SMART" id="SM00530">
    <property type="entry name" value="HTH_XRE"/>
    <property type="match status" value="1"/>
</dbReference>
<dbReference type="SUPFAM" id="SSF47413">
    <property type="entry name" value="lambda repressor-like DNA-binding domains"/>
    <property type="match status" value="1"/>
</dbReference>
<dbReference type="Gene3D" id="1.10.260.40">
    <property type="entry name" value="lambda repressor-like DNA-binding domains"/>
    <property type="match status" value="1"/>
</dbReference>
<dbReference type="GO" id="GO:0003677">
    <property type="term" value="F:DNA binding"/>
    <property type="evidence" value="ECO:0007669"/>
    <property type="project" value="InterPro"/>
</dbReference>
<proteinExistence type="predicted"/>
<sequence>MTTAPVCPETGLPMVRDTRPMTITYKGQSATIAMPGWYCDESGESIHTGDDMQVSDEALRDLKNKADILDGAEIRRIRKKIGLTQREAGAIFGGGPNAFQKYEQGSVTVSKAMSNLLRVLEKHPEEVEELKKFA</sequence>
<feature type="domain" description="HTH cro/C1-type" evidence="1">
    <location>
        <begin position="74"/>
        <end position="127"/>
    </location>
</feature>
<dbReference type="InterPro" id="IPR001387">
    <property type="entry name" value="Cro/C1-type_HTH"/>
</dbReference>
<dbReference type="InterPro" id="IPR032758">
    <property type="entry name" value="MqsA/HigA-2"/>
</dbReference>
<dbReference type="EMBL" id="CP000463">
    <property type="protein sequence ID" value="ABJ08068.1"/>
    <property type="molecule type" value="Genomic_DNA"/>
</dbReference>
<dbReference type="InterPro" id="IPR010982">
    <property type="entry name" value="Lambda_DNA-bd_dom_sf"/>
</dbReference>
<accession>Q07J16</accession>
<dbReference type="InterPro" id="IPR022452">
    <property type="entry name" value="MqsA"/>
</dbReference>
<reference evidence="2" key="1">
    <citation type="submission" date="2006-09" db="EMBL/GenBank/DDBJ databases">
        <title>Complete sequence of Rhodopseudomonas palustris BisA53.</title>
        <authorList>
            <consortium name="US DOE Joint Genome Institute"/>
            <person name="Copeland A."/>
            <person name="Lucas S."/>
            <person name="Lapidus A."/>
            <person name="Barry K."/>
            <person name="Detter J.C."/>
            <person name="Glavina del Rio T."/>
            <person name="Hammon N."/>
            <person name="Israni S."/>
            <person name="Dalin E."/>
            <person name="Tice H."/>
            <person name="Pitluck S."/>
            <person name="Chain P."/>
            <person name="Malfatti S."/>
            <person name="Shin M."/>
            <person name="Vergez L."/>
            <person name="Schmutz J."/>
            <person name="Larimer F."/>
            <person name="Land M."/>
            <person name="Hauser L."/>
            <person name="Pelletier D.A."/>
            <person name="Kyrpides N."/>
            <person name="Kim E."/>
            <person name="Harwood C.S."/>
            <person name="Oda Y."/>
            <person name="Richardson P."/>
        </authorList>
    </citation>
    <scope>NUCLEOTIDE SEQUENCE [LARGE SCALE GENOMIC DNA]</scope>
    <source>
        <strain evidence="2">BisA53</strain>
    </source>
</reference>
<dbReference type="HOGENOM" id="CLU_115776_1_0_5"/>
<dbReference type="OrthoDB" id="7349669at2"/>
<organism evidence="2">
    <name type="scientific">Rhodopseudomonas palustris (strain BisA53)</name>
    <dbReference type="NCBI Taxonomy" id="316055"/>
    <lineage>
        <taxon>Bacteria</taxon>
        <taxon>Pseudomonadati</taxon>
        <taxon>Pseudomonadota</taxon>
        <taxon>Alphaproteobacteria</taxon>
        <taxon>Hyphomicrobiales</taxon>
        <taxon>Nitrobacteraceae</taxon>
        <taxon>Rhodopseudomonas</taxon>
    </lineage>
</organism>
<evidence type="ECO:0000313" key="2">
    <source>
        <dbReference type="EMBL" id="ABJ08068.1"/>
    </source>
</evidence>
<dbReference type="NCBIfam" id="TIGR03831">
    <property type="entry name" value="YgiT_finger"/>
    <property type="match status" value="1"/>
</dbReference>
<dbReference type="NCBIfam" id="TIGR03830">
    <property type="entry name" value="CxxCG_CxxCG_HTH"/>
    <property type="match status" value="1"/>
</dbReference>
<name>Q07J16_RHOP5</name>
<dbReference type="Pfam" id="PF15731">
    <property type="entry name" value="MqsA_antitoxin"/>
    <property type="match status" value="1"/>
</dbReference>
<dbReference type="InterPro" id="IPR022453">
    <property type="entry name" value="Znf_MqsA-type"/>
</dbReference>
<protein>
    <submittedName>
        <fullName evidence="2">Transcriptional regulator, XRE family</fullName>
    </submittedName>
</protein>
<dbReference type="AlphaFoldDB" id="Q07J16"/>
<dbReference type="eggNOG" id="COG2944">
    <property type="taxonomic scope" value="Bacteria"/>
</dbReference>
<dbReference type="CDD" id="cd00093">
    <property type="entry name" value="HTH_XRE"/>
    <property type="match status" value="1"/>
</dbReference>
<evidence type="ECO:0000259" key="1">
    <source>
        <dbReference type="PROSITE" id="PS50943"/>
    </source>
</evidence>
<dbReference type="PROSITE" id="PS50943">
    <property type="entry name" value="HTH_CROC1"/>
    <property type="match status" value="1"/>
</dbReference>